<reference evidence="10" key="1">
    <citation type="submission" date="2015-03" db="EMBL/GenBank/DDBJ databases">
        <title>A transcriptome of Araucaria cunninghamii, an australian fine timber species.</title>
        <authorList>
            <person name="Jing Yi C.J.Y."/>
            <person name="Yin San L.Y.S."/>
            <person name="Abdul Karim S.S."/>
            <person name="Wan Azmi N.N."/>
            <person name="Hercus R.R."/>
            <person name="Croft L.L."/>
        </authorList>
    </citation>
    <scope>NUCLEOTIDE SEQUENCE</scope>
    <source>
        <strain evidence="10">MI0301</strain>
        <tissue evidence="10">Leaf</tissue>
    </source>
</reference>
<evidence type="ECO:0000256" key="1">
    <source>
        <dbReference type="ARBA" id="ARBA00004123"/>
    </source>
</evidence>
<keyword evidence="3 8" id="KW-0238">DNA-binding</keyword>
<dbReference type="AlphaFoldDB" id="A0A0D6QWS4"/>
<protein>
    <recommendedName>
        <fullName evidence="8">Nuclear transcription factor Y subunit</fullName>
    </recommendedName>
</protein>
<feature type="region of interest" description="Disordered" evidence="9">
    <location>
        <begin position="240"/>
        <end position="296"/>
    </location>
</feature>
<dbReference type="Gene3D" id="6.10.250.2430">
    <property type="match status" value="1"/>
</dbReference>
<keyword evidence="6 8" id="KW-0539">Nucleus</keyword>
<dbReference type="GO" id="GO:0003677">
    <property type="term" value="F:DNA binding"/>
    <property type="evidence" value="ECO:0007669"/>
    <property type="project" value="UniProtKB-KW"/>
</dbReference>
<dbReference type="GO" id="GO:0016602">
    <property type="term" value="C:CCAAT-binding factor complex"/>
    <property type="evidence" value="ECO:0007669"/>
    <property type="project" value="InterPro"/>
</dbReference>
<evidence type="ECO:0000256" key="6">
    <source>
        <dbReference type="ARBA" id="ARBA00023242"/>
    </source>
</evidence>
<dbReference type="PROSITE" id="PS00686">
    <property type="entry name" value="NFYA_HAP2_1"/>
    <property type="match status" value="1"/>
</dbReference>
<evidence type="ECO:0000256" key="3">
    <source>
        <dbReference type="ARBA" id="ARBA00023125"/>
    </source>
</evidence>
<accession>A0A0D6QWS4</accession>
<dbReference type="InterPro" id="IPR001289">
    <property type="entry name" value="NFYA"/>
</dbReference>
<dbReference type="PRINTS" id="PR00616">
    <property type="entry name" value="CCAATSUBUNTB"/>
</dbReference>
<name>A0A0D6QWS4_ARACU</name>
<evidence type="ECO:0000313" key="10">
    <source>
        <dbReference type="EMBL" id="JAG94931.1"/>
    </source>
</evidence>
<evidence type="ECO:0000256" key="7">
    <source>
        <dbReference type="ARBA" id="ARBA00025911"/>
    </source>
</evidence>
<dbReference type="Pfam" id="PF02045">
    <property type="entry name" value="CBFB_NFYA"/>
    <property type="match status" value="1"/>
</dbReference>
<feature type="region of interest" description="Disordered" evidence="9">
    <location>
        <begin position="208"/>
        <end position="227"/>
    </location>
</feature>
<comment type="similarity">
    <text evidence="8">Belongs to the NFYA/HAP2 subunit family.</text>
</comment>
<feature type="compositionally biased region" description="Low complexity" evidence="9">
    <location>
        <begin position="250"/>
        <end position="267"/>
    </location>
</feature>
<evidence type="ECO:0000256" key="5">
    <source>
        <dbReference type="ARBA" id="ARBA00023163"/>
    </source>
</evidence>
<keyword evidence="2 8" id="KW-0805">Transcription regulation</keyword>
<keyword evidence="4" id="KW-0010">Activator</keyword>
<evidence type="ECO:0000256" key="8">
    <source>
        <dbReference type="RuleBase" id="RU367155"/>
    </source>
</evidence>
<dbReference type="EMBL" id="GCKF01042027">
    <property type="protein sequence ID" value="JAG94930.1"/>
    <property type="molecule type" value="Transcribed_RNA"/>
</dbReference>
<comment type="subcellular location">
    <subcellularLocation>
        <location evidence="1 8">Nucleus</location>
    </subcellularLocation>
</comment>
<dbReference type="PANTHER" id="PTHR12632">
    <property type="entry name" value="TRANSCRIPTION FACTOR NF-Y ALPHA-RELATED"/>
    <property type="match status" value="1"/>
</dbReference>
<evidence type="ECO:0000256" key="9">
    <source>
        <dbReference type="SAM" id="MobiDB-lite"/>
    </source>
</evidence>
<keyword evidence="5 8" id="KW-0804">Transcription</keyword>
<sequence length="355" mass="38620">MHTVSYKEEGAVVGKGCFPQASSIPCWNGVGSQMMTGGSCNSIKTSFVDQSDANANGLLQQLQSENEGLNMGMMRMRFFSGQSGYDGTLGNDQHHQHPLVTSALDSNSPEYLVLRTQLELGHSIARTAYPCSDPCYGSILATYGAQAVIHPHMIGLQQARIPLPSDALKDELVFVNAKQYHGILRRRKSRAKAEIENKVPRVRKQYLHESRHRHAMRRPRGCGGRFLNTKKLEELQGNAENGKLSEGQHEQSLSSSGSETLNSENGNTSSAQEAQGNSAFSGSEVTSLSQSSTDGTSYQYSQGSVTYLNHHPSSQFQLLEFPPFSDGSDEVVSGHGVGYPTKWIAAESCCGPMKV</sequence>
<organism evidence="10">
    <name type="scientific">Araucaria cunninghamii</name>
    <name type="common">Hoop pine</name>
    <name type="synonym">Moreton Bay pine</name>
    <dbReference type="NCBI Taxonomy" id="56994"/>
    <lineage>
        <taxon>Eukaryota</taxon>
        <taxon>Viridiplantae</taxon>
        <taxon>Streptophyta</taxon>
        <taxon>Embryophyta</taxon>
        <taxon>Tracheophyta</taxon>
        <taxon>Spermatophyta</taxon>
        <taxon>Pinopsida</taxon>
        <taxon>Pinidae</taxon>
        <taxon>Conifers II</taxon>
        <taxon>Araucariales</taxon>
        <taxon>Araucariaceae</taxon>
        <taxon>Araucaria</taxon>
    </lineage>
</organism>
<feature type="compositionally biased region" description="Polar residues" evidence="9">
    <location>
        <begin position="268"/>
        <end position="296"/>
    </location>
</feature>
<proteinExistence type="inferred from homology"/>
<dbReference type="EMBL" id="GCKF01042025">
    <property type="protein sequence ID" value="JAG94931.1"/>
    <property type="molecule type" value="Transcribed_RNA"/>
</dbReference>
<comment type="function">
    <text evidence="8">Component of the sequence-specific heterotrimeric transcription factor (NF-Y) which specifically recognizes a 5'-CCAAT-3' box motif found in the promoters of its target genes.</text>
</comment>
<dbReference type="SMART" id="SM00521">
    <property type="entry name" value="CBF"/>
    <property type="match status" value="1"/>
</dbReference>
<evidence type="ECO:0000256" key="2">
    <source>
        <dbReference type="ARBA" id="ARBA00023015"/>
    </source>
</evidence>
<evidence type="ECO:0000256" key="4">
    <source>
        <dbReference type="ARBA" id="ARBA00023159"/>
    </source>
</evidence>
<dbReference type="GO" id="GO:0003700">
    <property type="term" value="F:DNA-binding transcription factor activity"/>
    <property type="evidence" value="ECO:0007669"/>
    <property type="project" value="UniProtKB-UniRule"/>
</dbReference>
<dbReference type="PROSITE" id="PS51152">
    <property type="entry name" value="NFYA_HAP2_2"/>
    <property type="match status" value="1"/>
</dbReference>
<feature type="compositionally biased region" description="Basic residues" evidence="9">
    <location>
        <begin position="208"/>
        <end position="220"/>
    </location>
</feature>
<dbReference type="InterPro" id="IPR018362">
    <property type="entry name" value="CCAAT-binding_factor_CS"/>
</dbReference>
<comment type="subunit">
    <text evidence="7">Heterotrimeric transcription factor composed of three components, NF-YA, NF-YB and NF-YC. NF-YB and NF-YC must interact and dimerize for NF-YA association and DNA binding.</text>
</comment>